<organism evidence="8 9">
    <name type="scientific">Ammonicoccus fulvus</name>
    <dbReference type="NCBI Taxonomy" id="3138240"/>
    <lineage>
        <taxon>Bacteria</taxon>
        <taxon>Bacillati</taxon>
        <taxon>Actinomycetota</taxon>
        <taxon>Actinomycetes</taxon>
        <taxon>Propionibacteriales</taxon>
        <taxon>Propionibacteriaceae</taxon>
        <taxon>Ammonicoccus</taxon>
    </lineage>
</organism>
<protein>
    <recommendedName>
        <fullName evidence="2">histidine kinase</fullName>
        <ecNumber evidence="2">2.7.13.3</ecNumber>
    </recommendedName>
</protein>
<dbReference type="Gene3D" id="3.30.565.10">
    <property type="entry name" value="Histidine kinase-like ATPase, C-terminal domain"/>
    <property type="match status" value="1"/>
</dbReference>
<evidence type="ECO:0000313" key="9">
    <source>
        <dbReference type="Proteomes" id="UP001442841"/>
    </source>
</evidence>
<evidence type="ECO:0000313" key="8">
    <source>
        <dbReference type="EMBL" id="XAN06115.1"/>
    </source>
</evidence>
<evidence type="ECO:0000256" key="5">
    <source>
        <dbReference type="ARBA" id="ARBA00022777"/>
    </source>
</evidence>
<dbReference type="InterPro" id="IPR005467">
    <property type="entry name" value="His_kinase_dom"/>
</dbReference>
<reference evidence="8 9" key="1">
    <citation type="submission" date="2024-04" db="EMBL/GenBank/DDBJ databases">
        <title>Isolation of an actinomycete strain from pig manure.</title>
        <authorList>
            <person name="Gong T."/>
            <person name="Yu Z."/>
            <person name="An M."/>
            <person name="Wei C."/>
            <person name="Yang W."/>
            <person name="Liu L."/>
        </authorList>
    </citation>
    <scope>NUCLEOTIDE SEQUENCE [LARGE SCALE GENOMIC DNA]</scope>
    <source>
        <strain evidence="8 9">ZF39</strain>
    </source>
</reference>
<evidence type="ECO:0000259" key="7">
    <source>
        <dbReference type="PROSITE" id="PS50109"/>
    </source>
</evidence>
<sequence>MLTLTETDPARMARLGAIRQKTTQVSALLDDLFQANDDELERLAVTVEEVSSRDLAAALSTELGQPVALPDALVRVDPRRWRQVVDNVLGNAAKYARTPVEASGVIRDRHLQITLRDHGPGVPEAELDAVLARGARGSNAEGTPGLGLGLHIGDRLIQRMGGGLELRRAEPGLAVVLSLPLAG</sequence>
<dbReference type="Pfam" id="PF02518">
    <property type="entry name" value="HATPase_c"/>
    <property type="match status" value="1"/>
</dbReference>
<dbReference type="EMBL" id="CP154795">
    <property type="protein sequence ID" value="XAN06115.1"/>
    <property type="molecule type" value="Genomic_DNA"/>
</dbReference>
<dbReference type="RefSeq" id="WP_425307553.1">
    <property type="nucleotide sequence ID" value="NZ_CP154795.1"/>
</dbReference>
<dbReference type="GO" id="GO:0005524">
    <property type="term" value="F:ATP binding"/>
    <property type="evidence" value="ECO:0007669"/>
    <property type="project" value="UniProtKB-KW"/>
</dbReference>
<feature type="domain" description="Histidine kinase" evidence="7">
    <location>
        <begin position="1"/>
        <end position="183"/>
    </location>
</feature>
<keyword evidence="4" id="KW-0808">Transferase</keyword>
<name>A0ABZ3FMS5_9ACTN</name>
<evidence type="ECO:0000256" key="6">
    <source>
        <dbReference type="ARBA" id="ARBA00023012"/>
    </source>
</evidence>
<dbReference type="CDD" id="cd00075">
    <property type="entry name" value="HATPase"/>
    <property type="match status" value="1"/>
</dbReference>
<accession>A0ABZ3FMS5</accession>
<dbReference type="PRINTS" id="PR00344">
    <property type="entry name" value="BCTRLSENSOR"/>
</dbReference>
<proteinExistence type="predicted"/>
<keyword evidence="6" id="KW-0902">Two-component regulatory system</keyword>
<comment type="catalytic activity">
    <reaction evidence="1">
        <text>ATP + protein L-histidine = ADP + protein N-phospho-L-histidine.</text>
        <dbReference type="EC" id="2.7.13.3"/>
    </reaction>
</comment>
<dbReference type="InterPro" id="IPR003594">
    <property type="entry name" value="HATPase_dom"/>
</dbReference>
<keyword evidence="8" id="KW-0067">ATP-binding</keyword>
<dbReference type="SUPFAM" id="SSF55874">
    <property type="entry name" value="ATPase domain of HSP90 chaperone/DNA topoisomerase II/histidine kinase"/>
    <property type="match status" value="1"/>
</dbReference>
<evidence type="ECO:0000256" key="1">
    <source>
        <dbReference type="ARBA" id="ARBA00000085"/>
    </source>
</evidence>
<evidence type="ECO:0000256" key="4">
    <source>
        <dbReference type="ARBA" id="ARBA00022679"/>
    </source>
</evidence>
<evidence type="ECO:0000256" key="2">
    <source>
        <dbReference type="ARBA" id="ARBA00012438"/>
    </source>
</evidence>
<dbReference type="InterPro" id="IPR004358">
    <property type="entry name" value="Sig_transdc_His_kin-like_C"/>
</dbReference>
<keyword evidence="9" id="KW-1185">Reference proteome</keyword>
<dbReference type="SMART" id="SM00387">
    <property type="entry name" value="HATPase_c"/>
    <property type="match status" value="1"/>
</dbReference>
<dbReference type="InterPro" id="IPR036890">
    <property type="entry name" value="HATPase_C_sf"/>
</dbReference>
<dbReference type="InterPro" id="IPR050980">
    <property type="entry name" value="2C_sensor_his_kinase"/>
</dbReference>
<dbReference type="EC" id="2.7.13.3" evidence="2"/>
<dbReference type="Proteomes" id="UP001442841">
    <property type="component" value="Chromosome"/>
</dbReference>
<dbReference type="PROSITE" id="PS50109">
    <property type="entry name" value="HIS_KIN"/>
    <property type="match status" value="1"/>
</dbReference>
<keyword evidence="5" id="KW-0418">Kinase</keyword>
<evidence type="ECO:0000256" key="3">
    <source>
        <dbReference type="ARBA" id="ARBA00022553"/>
    </source>
</evidence>
<keyword evidence="3" id="KW-0597">Phosphoprotein</keyword>
<dbReference type="PANTHER" id="PTHR44936:SF9">
    <property type="entry name" value="SENSOR PROTEIN CREC"/>
    <property type="match status" value="1"/>
</dbReference>
<keyword evidence="8" id="KW-0547">Nucleotide-binding</keyword>
<dbReference type="PANTHER" id="PTHR44936">
    <property type="entry name" value="SENSOR PROTEIN CREC"/>
    <property type="match status" value="1"/>
</dbReference>
<gene>
    <name evidence="8" type="ORF">AADG42_01920</name>
</gene>